<evidence type="ECO:0000256" key="11">
    <source>
        <dbReference type="PIRSR" id="PIRSR605027-1"/>
    </source>
</evidence>
<keyword evidence="12" id="KW-0333">Golgi apparatus</keyword>
<dbReference type="AlphaFoldDB" id="A0A0M3ITI3"/>
<keyword evidence="13" id="KW-1185">Reference proteome</keyword>
<evidence type="ECO:0000313" key="13">
    <source>
        <dbReference type="Proteomes" id="UP000036681"/>
    </source>
</evidence>
<dbReference type="EC" id="2.4.1.135" evidence="3 12"/>
<keyword evidence="4 12" id="KW-0808">Transferase</keyword>
<comment type="catalytic activity">
    <reaction evidence="10 12">
        <text>3-O-(beta-D-galactosyl-(1-&gt;3)-beta-D-galactosyl-(1-&gt;4)-beta-D-xylosyl)-L-seryl-[protein] + UDP-alpha-D-glucuronate = 3-O-(beta-D-GlcA-(1-&gt;3)-beta-D-Gal-(1-&gt;3)-beta-D-Gal-(1-&gt;4)-beta-D-Xyl)-L-seryl-[protein] + UDP + H(+)</text>
        <dbReference type="Rhea" id="RHEA:24168"/>
        <dbReference type="Rhea" id="RHEA-COMP:12571"/>
        <dbReference type="Rhea" id="RHEA-COMP:12573"/>
        <dbReference type="ChEBI" id="CHEBI:15378"/>
        <dbReference type="ChEBI" id="CHEBI:58052"/>
        <dbReference type="ChEBI" id="CHEBI:58223"/>
        <dbReference type="ChEBI" id="CHEBI:132090"/>
        <dbReference type="ChEBI" id="CHEBI:132093"/>
        <dbReference type="EC" id="2.4.1.135"/>
    </reaction>
</comment>
<keyword evidence="12" id="KW-0479">Metal-binding</keyword>
<organism evidence="13 14">
    <name type="scientific">Ascaris lumbricoides</name>
    <name type="common">Giant roundworm</name>
    <dbReference type="NCBI Taxonomy" id="6252"/>
    <lineage>
        <taxon>Eukaryota</taxon>
        <taxon>Metazoa</taxon>
        <taxon>Ecdysozoa</taxon>
        <taxon>Nematoda</taxon>
        <taxon>Chromadorea</taxon>
        <taxon>Rhabditida</taxon>
        <taxon>Spirurina</taxon>
        <taxon>Ascaridomorpha</taxon>
        <taxon>Ascaridoidea</taxon>
        <taxon>Ascarididae</taxon>
        <taxon>Ascaris</taxon>
    </lineage>
</organism>
<comment type="cofactor">
    <cofactor evidence="12">
        <name>Mn(2+)</name>
        <dbReference type="ChEBI" id="CHEBI:29035"/>
    </cofactor>
</comment>
<accession>A0A0M3ITI3</accession>
<dbReference type="InterPro" id="IPR029044">
    <property type="entry name" value="Nucleotide-diphossugar_trans"/>
</dbReference>
<sequence>MIAGQIVEETIKINAENMVNEWLSEFSHKHDWRISMAGFAINLKILLRSKNVSLINCIYNSPEACLLSQLNITKQDLQPFGHNLMPRDILVWHTRSTHFVSSNIVSLINCIYNSPEACLLSQLNITKQDLQPFGHNLMPRDILVWHTRSTHFMFFKKIQLHKLRRWIYMLFLLESFLSVVHFVGSEMEMQMNRTYCSLSLYALKLDDYKGQPLIIVITPTRKTLTRLPDMTRCFLLFIIFLSNAHLS</sequence>
<keyword evidence="12" id="KW-0464">Manganese</keyword>
<evidence type="ECO:0000256" key="3">
    <source>
        <dbReference type="ARBA" id="ARBA00012641"/>
    </source>
</evidence>
<comment type="pathway">
    <text evidence="12">Protein modification; protein glycosylation.</text>
</comment>
<proteinExistence type="inferred from homology"/>
<feature type="active site" description="Proton donor/acceptor" evidence="11">
    <location>
        <position position="63"/>
    </location>
</feature>
<keyword evidence="9" id="KW-0325">Glycoprotein</keyword>
<evidence type="ECO:0000313" key="14">
    <source>
        <dbReference type="WBParaSite" id="ALUE_0002206101-mRNA-1"/>
    </source>
</evidence>
<reference evidence="14" key="1">
    <citation type="submission" date="2017-02" db="UniProtKB">
        <authorList>
            <consortium name="WormBaseParasite"/>
        </authorList>
    </citation>
    <scope>IDENTIFICATION</scope>
</reference>
<keyword evidence="6 12" id="KW-0735">Signal-anchor</keyword>
<protein>
    <recommendedName>
        <fullName evidence="3 12">Galactosylgalactosylxylosylprotein 3-beta-glucuronosyltransferase</fullName>
        <ecNumber evidence="3 12">2.4.1.135</ecNumber>
    </recommendedName>
</protein>
<name>A0A0M3ITI3_ASCLU</name>
<evidence type="ECO:0000256" key="4">
    <source>
        <dbReference type="ARBA" id="ARBA00022679"/>
    </source>
</evidence>
<keyword evidence="8 12" id="KW-0472">Membrane</keyword>
<keyword evidence="7 12" id="KW-1133">Transmembrane helix</keyword>
<dbReference type="GO" id="GO:0000139">
    <property type="term" value="C:Golgi membrane"/>
    <property type="evidence" value="ECO:0007669"/>
    <property type="project" value="UniProtKB-SubCell"/>
</dbReference>
<keyword evidence="5 12" id="KW-0812">Transmembrane</keyword>
<evidence type="ECO:0000256" key="9">
    <source>
        <dbReference type="ARBA" id="ARBA00023180"/>
    </source>
</evidence>
<evidence type="ECO:0000256" key="6">
    <source>
        <dbReference type="ARBA" id="ARBA00022968"/>
    </source>
</evidence>
<evidence type="ECO:0000256" key="2">
    <source>
        <dbReference type="ARBA" id="ARBA00007706"/>
    </source>
</evidence>
<dbReference type="Pfam" id="PF03360">
    <property type="entry name" value="Glyco_transf_43"/>
    <property type="match status" value="1"/>
</dbReference>
<evidence type="ECO:0000256" key="1">
    <source>
        <dbReference type="ARBA" id="ARBA00004606"/>
    </source>
</evidence>
<evidence type="ECO:0000256" key="5">
    <source>
        <dbReference type="ARBA" id="ARBA00022692"/>
    </source>
</evidence>
<dbReference type="GO" id="GO:0015018">
    <property type="term" value="F:galactosylgalactosylxylosylprotein 3-beta-glucuronosyltransferase activity"/>
    <property type="evidence" value="ECO:0007669"/>
    <property type="project" value="UniProtKB-UniRule"/>
</dbReference>
<evidence type="ECO:0000256" key="10">
    <source>
        <dbReference type="ARBA" id="ARBA00047979"/>
    </source>
</evidence>
<dbReference type="UniPathway" id="UPA00378"/>
<comment type="subcellular location">
    <subcellularLocation>
        <location evidence="12">Golgi apparatus membrane</location>
        <topology evidence="12">Single-pass type II membrane protein</topology>
    </subcellularLocation>
    <subcellularLocation>
        <location evidence="1">Membrane</location>
        <topology evidence="1">Single-pass type II membrane protein</topology>
    </subcellularLocation>
</comment>
<dbReference type="WBParaSite" id="ALUE_0002206101-mRNA-1">
    <property type="protein sequence ID" value="ALUE_0002206101-mRNA-1"/>
    <property type="gene ID" value="ALUE_0002206101"/>
</dbReference>
<dbReference type="PANTHER" id="PTHR10896">
    <property type="entry name" value="GALACTOSYLGALACTOSYLXYLOSYLPROTEIN 3-BETA-GLUCURONOSYLTRANSFERASE BETA-1,3-GLUCURONYLTRANSFERASE"/>
    <property type="match status" value="1"/>
</dbReference>
<comment type="similarity">
    <text evidence="2 12">Belongs to the glycosyltransferase 43 family.</text>
</comment>
<dbReference type="GO" id="GO:0050650">
    <property type="term" value="P:chondroitin sulfate proteoglycan biosynthetic process"/>
    <property type="evidence" value="ECO:0007669"/>
    <property type="project" value="TreeGrafter"/>
</dbReference>
<dbReference type="GO" id="GO:0046872">
    <property type="term" value="F:metal ion binding"/>
    <property type="evidence" value="ECO:0007669"/>
    <property type="project" value="UniProtKB-KW"/>
</dbReference>
<feature type="transmembrane region" description="Helical" evidence="12">
    <location>
        <begin position="166"/>
        <end position="184"/>
    </location>
</feature>
<dbReference type="Proteomes" id="UP000036681">
    <property type="component" value="Unplaced"/>
</dbReference>
<dbReference type="Gene3D" id="3.90.550.10">
    <property type="entry name" value="Spore Coat Polysaccharide Biosynthesis Protein SpsA, Chain A"/>
    <property type="match status" value="1"/>
</dbReference>
<evidence type="ECO:0000256" key="7">
    <source>
        <dbReference type="ARBA" id="ARBA00022989"/>
    </source>
</evidence>
<evidence type="ECO:0000256" key="8">
    <source>
        <dbReference type="ARBA" id="ARBA00023136"/>
    </source>
</evidence>
<dbReference type="PANTHER" id="PTHR10896:SF30">
    <property type="entry name" value="GALACTOSYLGALACTOSYLXYLOSYLPROTEIN 3-BETA-GLUCURONOSYLTRANSFERASE"/>
    <property type="match status" value="1"/>
</dbReference>
<dbReference type="GO" id="GO:0005975">
    <property type="term" value="P:carbohydrate metabolic process"/>
    <property type="evidence" value="ECO:0007669"/>
    <property type="project" value="TreeGrafter"/>
</dbReference>
<dbReference type="InterPro" id="IPR005027">
    <property type="entry name" value="Glyco_trans_43"/>
</dbReference>
<evidence type="ECO:0000256" key="12">
    <source>
        <dbReference type="RuleBase" id="RU363127"/>
    </source>
</evidence>
<dbReference type="SUPFAM" id="SSF53448">
    <property type="entry name" value="Nucleotide-diphospho-sugar transferases"/>
    <property type="match status" value="1"/>
</dbReference>